<dbReference type="CDD" id="cd02947">
    <property type="entry name" value="TRX_family"/>
    <property type="match status" value="1"/>
</dbReference>
<dbReference type="GO" id="GO:0005737">
    <property type="term" value="C:cytoplasm"/>
    <property type="evidence" value="ECO:0007669"/>
    <property type="project" value="TreeGrafter"/>
</dbReference>
<dbReference type="Proteomes" id="UP000322214">
    <property type="component" value="Chromosome"/>
</dbReference>
<dbReference type="Gene3D" id="3.40.30.10">
    <property type="entry name" value="Glutaredoxin"/>
    <property type="match status" value="1"/>
</dbReference>
<dbReference type="STRING" id="980251.GCA_001642875_04848"/>
<keyword evidence="4" id="KW-1185">Reference proteome</keyword>
<name>A0A5B9P762_9BACT</name>
<dbReference type="InterPro" id="IPR036249">
    <property type="entry name" value="Thioredoxin-like_sf"/>
</dbReference>
<dbReference type="PROSITE" id="PS51352">
    <property type="entry name" value="THIOREDOXIN_2"/>
    <property type="match status" value="1"/>
</dbReference>
<evidence type="ECO:0000313" key="4">
    <source>
        <dbReference type="Proteomes" id="UP000322214"/>
    </source>
</evidence>
<protein>
    <submittedName>
        <fullName evidence="3">Thioredoxin</fullName>
    </submittedName>
</protein>
<evidence type="ECO:0000259" key="2">
    <source>
        <dbReference type="PROSITE" id="PS51352"/>
    </source>
</evidence>
<dbReference type="SUPFAM" id="SSF52833">
    <property type="entry name" value="Thioredoxin-like"/>
    <property type="match status" value="1"/>
</dbReference>
<sequence precursor="true">MKRNRILVIALSAIFSLAPLSVSTHAQEIVQFHSSIEDARDSLGPDESAKPIVLYFGASWCAPCQKMRTVTLEFIKNDENAGAYQWVKYDIDDSPEMASNFGIVSVPTIVVLDSLENPVGKTGGFMTAENLLEFVSNSINNPTPIPPTIDELAEGIAEANDSELNDAVDLLIREMADPRRADRQRMLSIVKEHKQRIQPRLIDWLEDNELRSRAAAGLAISAVINFKSDFDPFADPATRKVQIDKIQKSLLDAD</sequence>
<dbReference type="RefSeq" id="WP_075086509.1">
    <property type="nucleotide sequence ID" value="NZ_CP042912.1"/>
</dbReference>
<dbReference type="KEGG" id="mff:MFFC18_23470"/>
<dbReference type="InterPro" id="IPR013766">
    <property type="entry name" value="Thioredoxin_domain"/>
</dbReference>
<dbReference type="EMBL" id="CP042912">
    <property type="protein sequence ID" value="QEG22467.1"/>
    <property type="molecule type" value="Genomic_DNA"/>
</dbReference>
<dbReference type="GO" id="GO:0015035">
    <property type="term" value="F:protein-disulfide reductase activity"/>
    <property type="evidence" value="ECO:0007669"/>
    <property type="project" value="TreeGrafter"/>
</dbReference>
<dbReference type="PANTHER" id="PTHR45663:SF11">
    <property type="entry name" value="GEO12009P1"/>
    <property type="match status" value="1"/>
</dbReference>
<feature type="domain" description="Thioredoxin" evidence="2">
    <location>
        <begin position="11"/>
        <end position="140"/>
    </location>
</feature>
<dbReference type="PANTHER" id="PTHR45663">
    <property type="entry name" value="GEO12009P1"/>
    <property type="match status" value="1"/>
</dbReference>
<evidence type="ECO:0000313" key="3">
    <source>
        <dbReference type="EMBL" id="QEG22467.1"/>
    </source>
</evidence>
<accession>A0A5B9P762</accession>
<keyword evidence="1" id="KW-0732">Signal</keyword>
<feature type="signal peptide" evidence="1">
    <location>
        <begin position="1"/>
        <end position="26"/>
    </location>
</feature>
<proteinExistence type="predicted"/>
<organism evidence="3 4">
    <name type="scientific">Mariniblastus fucicola</name>
    <dbReference type="NCBI Taxonomy" id="980251"/>
    <lineage>
        <taxon>Bacteria</taxon>
        <taxon>Pseudomonadati</taxon>
        <taxon>Planctomycetota</taxon>
        <taxon>Planctomycetia</taxon>
        <taxon>Pirellulales</taxon>
        <taxon>Pirellulaceae</taxon>
        <taxon>Mariniblastus</taxon>
    </lineage>
</organism>
<gene>
    <name evidence="3" type="primary">trxA_3</name>
    <name evidence="3" type="ORF">MFFC18_23470</name>
</gene>
<reference evidence="3 4" key="1">
    <citation type="submission" date="2019-08" db="EMBL/GenBank/DDBJ databases">
        <title>Deep-cultivation of Planctomycetes and their phenomic and genomic characterization uncovers novel biology.</title>
        <authorList>
            <person name="Wiegand S."/>
            <person name="Jogler M."/>
            <person name="Boedeker C."/>
            <person name="Pinto D."/>
            <person name="Vollmers J."/>
            <person name="Rivas-Marin E."/>
            <person name="Kohn T."/>
            <person name="Peeters S.H."/>
            <person name="Heuer A."/>
            <person name="Rast P."/>
            <person name="Oberbeckmann S."/>
            <person name="Bunk B."/>
            <person name="Jeske O."/>
            <person name="Meyerdierks A."/>
            <person name="Storesund J.E."/>
            <person name="Kallscheuer N."/>
            <person name="Luecker S."/>
            <person name="Lage O.M."/>
            <person name="Pohl T."/>
            <person name="Merkel B.J."/>
            <person name="Hornburger P."/>
            <person name="Mueller R.-W."/>
            <person name="Bruemmer F."/>
            <person name="Labrenz M."/>
            <person name="Spormann A.M."/>
            <person name="Op den Camp H."/>
            <person name="Overmann J."/>
            <person name="Amann R."/>
            <person name="Jetten M.S.M."/>
            <person name="Mascher T."/>
            <person name="Medema M.H."/>
            <person name="Devos D.P."/>
            <person name="Kaster A.-K."/>
            <person name="Ovreas L."/>
            <person name="Rohde M."/>
            <person name="Galperin M.Y."/>
            <person name="Jogler C."/>
        </authorList>
    </citation>
    <scope>NUCLEOTIDE SEQUENCE [LARGE SCALE GENOMIC DNA]</scope>
    <source>
        <strain evidence="3 4">FC18</strain>
    </source>
</reference>
<dbReference type="AlphaFoldDB" id="A0A5B9P762"/>
<feature type="chain" id="PRO_5022806582" evidence="1">
    <location>
        <begin position="27"/>
        <end position="254"/>
    </location>
</feature>
<evidence type="ECO:0000256" key="1">
    <source>
        <dbReference type="SAM" id="SignalP"/>
    </source>
</evidence>
<dbReference type="Pfam" id="PF00085">
    <property type="entry name" value="Thioredoxin"/>
    <property type="match status" value="1"/>
</dbReference>
<dbReference type="OrthoDB" id="267639at2"/>